<dbReference type="Proteomes" id="UP001316803">
    <property type="component" value="Unassembled WGS sequence"/>
</dbReference>
<feature type="compositionally biased region" description="Low complexity" evidence="1">
    <location>
        <begin position="241"/>
        <end position="254"/>
    </location>
</feature>
<feature type="compositionally biased region" description="Basic and acidic residues" evidence="1">
    <location>
        <begin position="597"/>
        <end position="611"/>
    </location>
</feature>
<feature type="region of interest" description="Disordered" evidence="1">
    <location>
        <begin position="75"/>
        <end position="99"/>
    </location>
</feature>
<feature type="region of interest" description="Disordered" evidence="1">
    <location>
        <begin position="661"/>
        <end position="732"/>
    </location>
</feature>
<feature type="region of interest" description="Disordered" evidence="1">
    <location>
        <begin position="231"/>
        <end position="284"/>
    </location>
</feature>
<dbReference type="PANTHER" id="PTHR39601">
    <property type="entry name" value="CHORIOGENIN HMINOR"/>
    <property type="match status" value="1"/>
</dbReference>
<evidence type="ECO:0000256" key="1">
    <source>
        <dbReference type="SAM" id="MobiDB-lite"/>
    </source>
</evidence>
<feature type="compositionally biased region" description="Polar residues" evidence="1">
    <location>
        <begin position="702"/>
        <end position="713"/>
    </location>
</feature>
<feature type="compositionally biased region" description="Polar residues" evidence="1">
    <location>
        <begin position="366"/>
        <end position="382"/>
    </location>
</feature>
<dbReference type="EMBL" id="JAKLMC020000011">
    <property type="protein sequence ID" value="KAK5953352.1"/>
    <property type="molecule type" value="Genomic_DNA"/>
</dbReference>
<dbReference type="AlphaFoldDB" id="A0AAN8EL68"/>
<accession>A0AAN8EL68</accession>
<gene>
    <name evidence="2" type="ORF">OHC33_005296</name>
</gene>
<reference evidence="2 3" key="1">
    <citation type="submission" date="2022-12" db="EMBL/GenBank/DDBJ databases">
        <title>Genomic features and morphological characterization of a novel Knufia sp. strain isolated from spacecraft assembly facility.</title>
        <authorList>
            <person name="Teixeira M."/>
            <person name="Chander A.M."/>
            <person name="Stajich J.E."/>
            <person name="Venkateswaran K."/>
        </authorList>
    </citation>
    <scope>NUCLEOTIDE SEQUENCE [LARGE SCALE GENOMIC DNA]</scope>
    <source>
        <strain evidence="2 3">FJI-L2-BK-P2</strain>
    </source>
</reference>
<proteinExistence type="predicted"/>
<name>A0AAN8EL68_9EURO</name>
<comment type="caution">
    <text evidence="2">The sequence shown here is derived from an EMBL/GenBank/DDBJ whole genome shotgun (WGS) entry which is preliminary data.</text>
</comment>
<keyword evidence="3" id="KW-1185">Reference proteome</keyword>
<dbReference type="PANTHER" id="PTHR39601:SF1">
    <property type="entry name" value="CHORIOGENIN HMINOR"/>
    <property type="match status" value="1"/>
</dbReference>
<evidence type="ECO:0000313" key="2">
    <source>
        <dbReference type="EMBL" id="KAK5953352.1"/>
    </source>
</evidence>
<organism evidence="2 3">
    <name type="scientific">Knufia fluminis</name>
    <dbReference type="NCBI Taxonomy" id="191047"/>
    <lineage>
        <taxon>Eukaryota</taxon>
        <taxon>Fungi</taxon>
        <taxon>Dikarya</taxon>
        <taxon>Ascomycota</taxon>
        <taxon>Pezizomycotina</taxon>
        <taxon>Eurotiomycetes</taxon>
        <taxon>Chaetothyriomycetidae</taxon>
        <taxon>Chaetothyriales</taxon>
        <taxon>Trichomeriaceae</taxon>
        <taxon>Knufia</taxon>
    </lineage>
</organism>
<feature type="compositionally biased region" description="Polar residues" evidence="1">
    <location>
        <begin position="587"/>
        <end position="596"/>
    </location>
</feature>
<feature type="region of interest" description="Disordered" evidence="1">
    <location>
        <begin position="361"/>
        <end position="412"/>
    </location>
</feature>
<feature type="region of interest" description="Disordered" evidence="1">
    <location>
        <begin position="515"/>
        <end position="547"/>
    </location>
</feature>
<feature type="compositionally biased region" description="Low complexity" evidence="1">
    <location>
        <begin position="669"/>
        <end position="684"/>
    </location>
</feature>
<sequence length="870" mass="96491">MSQRARPVIRRWDGKLKEATVWNKLARDPELSAPGADCFVYLSHVEAQSQQPSFIVPFQRLVWFQCQPLIKNAAVGETHPEESSTLPTPPRTSRRHSPRSTCTLLLEAPDQYNSEEVMQYHITTRNFFACIMERPLVGPDPASALLALKVRMDLWRTPSVDNFATLHHYAKTQGYGDLGEVQTYLRNHLRGFTAEPTGYKLLDNAEHIHVGAPKHRKNSLKDPIPEPAWWTQLRGSRHPNHSSSSHPSPVGSVSDWSEGGTDGENEEIVMSGAIPPPKDIRDPSMTTYLPMMIHERSEYFSAGKERSSAAQTPMTKTCLEPESRPRYQSRIWSMPNLHHPNDNDIPPVLHRHSSWVSNLCRERTESSATQQQALSKRSTATPSLKHDRARAPQRHSLSVPRHGQSTSYRGQPSPIMEEASISAVQEVSASARAGVSKRSNHTSIIDPGSVVAKLNDPDAAPEVVPPTSALAGSTPLPPPSITRHCPRAVLPSHSILVCKTCQKPKAPSQYGKQMRQQLTSTSPKMARPLSLPAASTSSKPDKIVSSHHALSQSISSLEQYLEANTFDEDEDVSRFPSLKNRSHSAKVSKTSLTLSSAREDGEYTASRRDPLGSEMVTSSPDQNEKPAGKFGGSSFAGVPQAEEPYLRYNADDYPQQHIQSMAAAPPIRTSTKLSKPSKTSTTAKQPQRMLRIDCQENEPESDGSTPISSLSGSEKQHLSWGEPPSRSHRVPLDEQYLGMRSTETMDALIREVITLEGQLHAKEPLPLIVTSAGDTQSLSDWKEARKSKTQVENLQRTKSLAKQRMRNGLKIWNNKKLRKEAPSVMEYQGFVLCLDGSGKFSMVPSPAESFVDDTQDYPFERSKTPLCELG</sequence>
<evidence type="ECO:0000313" key="3">
    <source>
        <dbReference type="Proteomes" id="UP001316803"/>
    </source>
</evidence>
<protein>
    <submittedName>
        <fullName evidence="2">Uncharacterized protein</fullName>
    </submittedName>
</protein>
<feature type="region of interest" description="Disordered" evidence="1">
    <location>
        <begin position="568"/>
        <end position="637"/>
    </location>
</feature>
<feature type="region of interest" description="Disordered" evidence="1">
    <location>
        <begin position="302"/>
        <end position="323"/>
    </location>
</feature>